<accession>A0A3S0IR00</accession>
<dbReference type="Proteomes" id="UP000267448">
    <property type="component" value="Unassembled WGS sequence"/>
</dbReference>
<sequence>MARRITYKFKKQAKEINFAYDKFNNIHEAVAAAEGIDLTNYHMMEQQVMMTSKGKSAVRDFRDNEFAKMGFSDIYYIKDDPKENS</sequence>
<name>A0A3S0IR00_9GAMM</name>
<dbReference type="InterPro" id="IPR021343">
    <property type="entry name" value="DUF2960"/>
</dbReference>
<dbReference type="AlphaFoldDB" id="A0A3S0IR00"/>
<evidence type="ECO:0000313" key="1">
    <source>
        <dbReference type="EMBL" id="RTR40917.1"/>
    </source>
</evidence>
<organism evidence="1 2">
    <name type="scientific">Shewanella canadensis</name>
    <dbReference type="NCBI Taxonomy" id="271096"/>
    <lineage>
        <taxon>Bacteria</taxon>
        <taxon>Pseudomonadati</taxon>
        <taxon>Pseudomonadota</taxon>
        <taxon>Gammaproteobacteria</taxon>
        <taxon>Alteromonadales</taxon>
        <taxon>Shewanellaceae</taxon>
        <taxon>Shewanella</taxon>
    </lineage>
</organism>
<dbReference type="Pfam" id="PF11173">
    <property type="entry name" value="DUF2960"/>
    <property type="match status" value="1"/>
</dbReference>
<gene>
    <name evidence="1" type="ORF">EKG38_03115</name>
</gene>
<comment type="caution">
    <text evidence="1">The sequence shown here is derived from an EMBL/GenBank/DDBJ whole genome shotgun (WGS) entry which is preliminary data.</text>
</comment>
<dbReference type="OrthoDB" id="5820465at2"/>
<evidence type="ECO:0000313" key="2">
    <source>
        <dbReference type="Proteomes" id="UP000267448"/>
    </source>
</evidence>
<dbReference type="RefSeq" id="WP_012141365.1">
    <property type="nucleotide sequence ID" value="NZ_RXNU01000001.1"/>
</dbReference>
<keyword evidence="2" id="KW-1185">Reference proteome</keyword>
<reference evidence="1 2" key="1">
    <citation type="submission" date="2018-12" db="EMBL/GenBank/DDBJ databases">
        <authorList>
            <person name="Yu L."/>
        </authorList>
    </citation>
    <scope>NUCLEOTIDE SEQUENCE [LARGE SCALE GENOMIC DNA]</scope>
    <source>
        <strain evidence="1 2">HAW-EB2</strain>
    </source>
</reference>
<proteinExistence type="predicted"/>
<dbReference type="EMBL" id="RXNU01000001">
    <property type="protein sequence ID" value="RTR40917.1"/>
    <property type="molecule type" value="Genomic_DNA"/>
</dbReference>
<protein>
    <submittedName>
        <fullName evidence="1">DUF2960 domain-containing protein</fullName>
    </submittedName>
</protein>